<reference evidence="2" key="1">
    <citation type="submission" date="2023-08" db="EMBL/GenBank/DDBJ databases">
        <authorList>
            <person name="Chen Y."/>
            <person name="Shah S."/>
            <person name="Dougan E. K."/>
            <person name="Thang M."/>
            <person name="Chan C."/>
        </authorList>
    </citation>
    <scope>NUCLEOTIDE SEQUENCE</scope>
</reference>
<dbReference type="Pfam" id="PF19114">
    <property type="entry name" value="EsV_1_7_cys"/>
    <property type="match status" value="5"/>
</dbReference>
<evidence type="ECO:0000313" key="3">
    <source>
        <dbReference type="Proteomes" id="UP001178507"/>
    </source>
</evidence>
<dbReference type="SMART" id="SM01425">
    <property type="entry name" value="EsV_1_7"/>
    <property type="match status" value="5"/>
</dbReference>
<sequence length="536" mass="58809">MRHRGMSSGLRRINTTPKADDKAVHRSSSDAQAAGAPWRPMAGRRWQAGWGVAVAVWAVAVLVCGPARCPGAAVGAVEGLKGPSVGRAAVPGRLNVRGGTPSTSSKKRRGCVCRGVKQPCFGFEGDQRPSCCAKCKSEGMVDIKHPRCTCGRARPYFGMPKDARASCCAKCKLEGMVDIKSRRCNCGQAQPSFGMPDNARSSCCSKCKLEGMVDIKSRRCNCGRAVPSFGMPEDARASCCTKCKLEGMVDIRNRRCNCGRAQPAFGMLEDARPSRCAECKLEGMVDIKNPKCSVCGTRAEYPDAAGVPRQLCATHSAEVGAHVLSSPSWSRAASDCLDLLEEEQGFNYRFRRRFDEEAGAWSGEEFAGLVPDRAFRPDAHDPQRREIVEFLGNYYHGFPPKHPQHLSFACVGGKTSPELHRETFERLDLFLEQNLRVFYVWEHEFTEWQKLAATGEAPPISRILRRHTKRSSKEYGPKIQRLCTAAARTPKPLAHLGGLWQVAGGRPAVRPWLPGQWRCWFAAPGALELLLAPSMA</sequence>
<feature type="compositionally biased region" description="Basic and acidic residues" evidence="1">
    <location>
        <begin position="18"/>
        <end position="28"/>
    </location>
</feature>
<dbReference type="AlphaFoldDB" id="A0AA36N9L4"/>
<name>A0AA36N9L4_9DINO</name>
<accession>A0AA36N9L4</accession>
<dbReference type="Proteomes" id="UP001178507">
    <property type="component" value="Unassembled WGS sequence"/>
</dbReference>
<comment type="caution">
    <text evidence="2">The sequence shown here is derived from an EMBL/GenBank/DDBJ whole genome shotgun (WGS) entry which is preliminary data.</text>
</comment>
<keyword evidence="3" id="KW-1185">Reference proteome</keyword>
<dbReference type="EMBL" id="CAUJNA010003279">
    <property type="protein sequence ID" value="CAJ1397789.1"/>
    <property type="molecule type" value="Genomic_DNA"/>
</dbReference>
<protein>
    <submittedName>
        <fullName evidence="2">Uncharacterized protein</fullName>
    </submittedName>
</protein>
<evidence type="ECO:0000313" key="2">
    <source>
        <dbReference type="EMBL" id="CAJ1397789.1"/>
    </source>
</evidence>
<evidence type="ECO:0000256" key="1">
    <source>
        <dbReference type="SAM" id="MobiDB-lite"/>
    </source>
</evidence>
<feature type="region of interest" description="Disordered" evidence="1">
    <location>
        <begin position="1"/>
        <end position="38"/>
    </location>
</feature>
<proteinExistence type="predicted"/>
<gene>
    <name evidence="2" type="ORF">EVOR1521_LOCUS21735</name>
</gene>
<dbReference type="InterPro" id="IPR043822">
    <property type="entry name" value="EsV_1_7_cys"/>
</dbReference>
<organism evidence="2 3">
    <name type="scientific">Effrenium voratum</name>
    <dbReference type="NCBI Taxonomy" id="2562239"/>
    <lineage>
        <taxon>Eukaryota</taxon>
        <taxon>Sar</taxon>
        <taxon>Alveolata</taxon>
        <taxon>Dinophyceae</taxon>
        <taxon>Suessiales</taxon>
        <taxon>Symbiodiniaceae</taxon>
        <taxon>Effrenium</taxon>
    </lineage>
</organism>